<sequence>MEKIKKIRLSLNGIVLMAAFLGIVIIGTVVNENFLTMKNILSIFQQMSEMGIMALGLTIVIITGGNDLASGTTMGLCAVVSGLCLTSGMPIPLALLISLAAAVACGCLNASLVALIGIPPMIATLGTQMFFYGAALVLSKGNSISNIPREFYFLGQDKLAGLPLQAVILILLTIVLAVILKKKVFGKHLFAIGNNIKASAYSGIRTVKVLFLAYITCSVLCCIAGNIQVSRVATARADMGYSFLMPCISAVVLGGTSIDGGIGGVGGTVVGVLIFAMISNIMNLAGISSFWQQLATGSILVLVVVFNKITENSQLRLKKMAGKKAASE</sequence>
<gene>
    <name evidence="10" type="ORF">KTH90_15150</name>
</gene>
<evidence type="ECO:0000313" key="10">
    <source>
        <dbReference type="EMBL" id="MBU9727352.1"/>
    </source>
</evidence>
<evidence type="ECO:0000256" key="3">
    <source>
        <dbReference type="ARBA" id="ARBA00022475"/>
    </source>
</evidence>
<feature type="transmembrane region" description="Helical" evidence="9">
    <location>
        <begin position="209"/>
        <end position="229"/>
    </location>
</feature>
<evidence type="ECO:0000256" key="2">
    <source>
        <dbReference type="ARBA" id="ARBA00022448"/>
    </source>
</evidence>
<dbReference type="EMBL" id="JAHQCX010000010">
    <property type="protein sequence ID" value="MBU9727352.1"/>
    <property type="molecule type" value="Genomic_DNA"/>
</dbReference>
<evidence type="ECO:0000256" key="4">
    <source>
        <dbReference type="ARBA" id="ARBA00022519"/>
    </source>
</evidence>
<evidence type="ECO:0000256" key="5">
    <source>
        <dbReference type="ARBA" id="ARBA00022692"/>
    </source>
</evidence>
<feature type="transmembrane region" description="Helical" evidence="9">
    <location>
        <begin position="159"/>
        <end position="180"/>
    </location>
</feature>
<dbReference type="Proteomes" id="UP001314681">
    <property type="component" value="Unassembled WGS sequence"/>
</dbReference>
<feature type="transmembrane region" description="Helical" evidence="9">
    <location>
        <begin position="110"/>
        <end position="138"/>
    </location>
</feature>
<evidence type="ECO:0000256" key="8">
    <source>
        <dbReference type="ARBA" id="ARBA00039381"/>
    </source>
</evidence>
<evidence type="ECO:0000313" key="11">
    <source>
        <dbReference type="Proteomes" id="UP001314681"/>
    </source>
</evidence>
<keyword evidence="3" id="KW-1003">Cell membrane</keyword>
<dbReference type="Pfam" id="PF02653">
    <property type="entry name" value="BPD_transp_2"/>
    <property type="match status" value="1"/>
</dbReference>
<evidence type="ECO:0000256" key="7">
    <source>
        <dbReference type="ARBA" id="ARBA00023136"/>
    </source>
</evidence>
<evidence type="ECO:0000256" key="6">
    <source>
        <dbReference type="ARBA" id="ARBA00022989"/>
    </source>
</evidence>
<keyword evidence="7 9" id="KW-0472">Membrane</keyword>
<dbReference type="InterPro" id="IPR001851">
    <property type="entry name" value="ABC_transp_permease"/>
</dbReference>
<protein>
    <recommendedName>
        <fullName evidence="8">Autoinducer 2 import system permease protein LsrD</fullName>
    </recommendedName>
</protein>
<reference evidence="10 11" key="1">
    <citation type="submission" date="2021-06" db="EMBL/GenBank/DDBJ databases">
        <title>Description of novel taxa of the family Lachnospiraceae.</title>
        <authorList>
            <person name="Chaplin A.V."/>
            <person name="Sokolova S.R."/>
            <person name="Pikina A.P."/>
            <person name="Korzhanova M."/>
            <person name="Belova V."/>
            <person name="Korostin D."/>
            <person name="Efimov B.A."/>
        </authorList>
    </citation>
    <scope>NUCLEOTIDE SEQUENCE [LARGE SCALE GENOMIC DNA]</scope>
    <source>
        <strain evidence="10 11">ASD4241</strain>
    </source>
</reference>
<proteinExistence type="predicted"/>
<keyword evidence="2" id="KW-0813">Transport</keyword>
<feature type="transmembrane region" description="Helical" evidence="9">
    <location>
        <begin position="9"/>
        <end position="30"/>
    </location>
</feature>
<comment type="caution">
    <text evidence="10">The sequence shown here is derived from an EMBL/GenBank/DDBJ whole genome shotgun (WGS) entry which is preliminary data.</text>
</comment>
<keyword evidence="11" id="KW-1185">Reference proteome</keyword>
<keyword evidence="4" id="KW-0997">Cell inner membrane</keyword>
<evidence type="ECO:0000256" key="1">
    <source>
        <dbReference type="ARBA" id="ARBA00004651"/>
    </source>
</evidence>
<feature type="transmembrane region" description="Helical" evidence="9">
    <location>
        <begin position="76"/>
        <end position="104"/>
    </location>
</feature>
<dbReference type="PANTHER" id="PTHR32196">
    <property type="entry name" value="ABC TRANSPORTER PERMEASE PROTEIN YPHD-RELATED-RELATED"/>
    <property type="match status" value="1"/>
</dbReference>
<feature type="transmembrane region" description="Helical" evidence="9">
    <location>
        <begin position="250"/>
        <end position="278"/>
    </location>
</feature>
<accession>A0ABS6KA02</accession>
<keyword evidence="5 9" id="KW-0812">Transmembrane</keyword>
<keyword evidence="6 9" id="KW-1133">Transmembrane helix</keyword>
<dbReference type="PANTHER" id="PTHR32196:SF71">
    <property type="entry name" value="AUTOINDUCER 2 IMPORT SYSTEM PERMEASE PROTEIN LSRD"/>
    <property type="match status" value="1"/>
</dbReference>
<comment type="subcellular location">
    <subcellularLocation>
        <location evidence="1">Cell membrane</location>
        <topology evidence="1">Multi-pass membrane protein</topology>
    </subcellularLocation>
</comment>
<dbReference type="RefSeq" id="WP_158354080.1">
    <property type="nucleotide sequence ID" value="NZ_JAHQCX010000010.1"/>
</dbReference>
<dbReference type="CDD" id="cd06579">
    <property type="entry name" value="TM_PBP1_transp_AraH_like"/>
    <property type="match status" value="1"/>
</dbReference>
<feature type="transmembrane region" description="Helical" evidence="9">
    <location>
        <begin position="50"/>
        <end position="69"/>
    </location>
</feature>
<evidence type="ECO:0000256" key="9">
    <source>
        <dbReference type="SAM" id="Phobius"/>
    </source>
</evidence>
<name>A0ABS6KA02_9FIRM</name>
<organism evidence="10 11">
    <name type="scientific">Diplocloster modestus</name>
    <dbReference type="NCBI Taxonomy" id="2850322"/>
    <lineage>
        <taxon>Bacteria</taxon>
        <taxon>Bacillati</taxon>
        <taxon>Bacillota</taxon>
        <taxon>Clostridia</taxon>
        <taxon>Lachnospirales</taxon>
        <taxon>Lachnospiraceae</taxon>
        <taxon>Diplocloster</taxon>
    </lineage>
</organism>